<feature type="binding site" evidence="7">
    <location>
        <position position="60"/>
    </location>
    <ligand>
        <name>Zn(2+)</name>
        <dbReference type="ChEBI" id="CHEBI:29105"/>
        <label>2</label>
    </ligand>
</feature>
<dbReference type="GO" id="GO:0004416">
    <property type="term" value="F:hydroxyacylglutathione hydrolase activity"/>
    <property type="evidence" value="ECO:0007669"/>
    <property type="project" value="UniProtKB-UniRule"/>
</dbReference>
<dbReference type="CDD" id="cd07723">
    <property type="entry name" value="hydroxyacylglutathione_hydrolase_MBL-fold"/>
    <property type="match status" value="1"/>
</dbReference>
<dbReference type="InterPro" id="IPR035680">
    <property type="entry name" value="Clx_II_MBL"/>
</dbReference>
<feature type="binding site" evidence="7">
    <location>
        <position position="170"/>
    </location>
    <ligand>
        <name>Zn(2+)</name>
        <dbReference type="ChEBI" id="CHEBI:29105"/>
        <label>2</label>
    </ligand>
</feature>
<dbReference type="AlphaFoldDB" id="A0A4P6UVF6"/>
<dbReference type="Proteomes" id="UP000293719">
    <property type="component" value="Chromosome"/>
</dbReference>
<comment type="subunit">
    <text evidence="7">Monomer.</text>
</comment>
<dbReference type="PANTHER" id="PTHR43705:SF1">
    <property type="entry name" value="HYDROXYACYLGLUTATHIONE HYDROLASE GLOB"/>
    <property type="match status" value="1"/>
</dbReference>
<keyword evidence="6 7" id="KW-0862">Zinc</keyword>
<dbReference type="Pfam" id="PF16123">
    <property type="entry name" value="HAGH_C"/>
    <property type="match status" value="1"/>
</dbReference>
<proteinExistence type="inferred from homology"/>
<reference evidence="9 10" key="1">
    <citation type="journal article" date="2017" name="Int. J. Syst. Evol. Microbiol.">
        <title>Roseitalea porphyridii gen. nov., sp. nov., isolated from a red alga, and reclassification of Hoeflea suaedae Chung et al. 2013 as Pseudohoeflea suaedae gen. nov., comb. nov.</title>
        <authorList>
            <person name="Hyeon J.W."/>
            <person name="Jeong S.E."/>
            <person name="Baek K."/>
            <person name="Jeon C.O."/>
        </authorList>
    </citation>
    <scope>NUCLEOTIDE SEQUENCE [LARGE SCALE GENOMIC DNA]</scope>
    <source>
        <strain evidence="9 10">MA7-20</strain>
    </source>
</reference>
<sequence length="254" mass="27184">MIEIEQFPCRSDNFGVLVHDNDSGRTVAIDAPEAGPVEEALGRRGWSLTDILVTHKHPDHVEGLAPLKKAHGCTIAGPKAEADAIGMLDEHLVEGAEYAAGAMVFKVIETPGHTLGQINFHCPAAKALFAGDTLFSLGCGRLFEGSAADMFASLEKLKRLPGDTLLYCGHEYTKANAAFALTVDPDNPALKERAAEVDALRAEDRATLPVTLASELATNPFLRAGDPAIRARLGMEDADDEAVFAELRARKDRA</sequence>
<dbReference type="InterPro" id="IPR017782">
    <property type="entry name" value="Hydroxyacylglutathione_Hdrlase"/>
</dbReference>
<evidence type="ECO:0000256" key="2">
    <source>
        <dbReference type="ARBA" id="ARBA00004963"/>
    </source>
</evidence>
<dbReference type="SMART" id="SM00849">
    <property type="entry name" value="Lactamase_B"/>
    <property type="match status" value="1"/>
</dbReference>
<evidence type="ECO:0000256" key="3">
    <source>
        <dbReference type="ARBA" id="ARBA00006759"/>
    </source>
</evidence>
<evidence type="ECO:0000256" key="5">
    <source>
        <dbReference type="ARBA" id="ARBA00022801"/>
    </source>
</evidence>
<dbReference type="GeneID" id="90765773"/>
<dbReference type="KEGG" id="rpod:E0E05_00570"/>
<dbReference type="PIRSF" id="PIRSF005457">
    <property type="entry name" value="Glx"/>
    <property type="match status" value="1"/>
</dbReference>
<dbReference type="Gene3D" id="3.60.15.10">
    <property type="entry name" value="Ribonuclease Z/Hydroxyacylglutathione hydrolase-like"/>
    <property type="match status" value="1"/>
</dbReference>
<evidence type="ECO:0000259" key="8">
    <source>
        <dbReference type="SMART" id="SM00849"/>
    </source>
</evidence>
<feature type="binding site" evidence="7">
    <location>
        <position position="55"/>
    </location>
    <ligand>
        <name>Zn(2+)</name>
        <dbReference type="ChEBI" id="CHEBI:29105"/>
        <label>1</label>
    </ligand>
</feature>
<evidence type="ECO:0000313" key="10">
    <source>
        <dbReference type="Proteomes" id="UP000293719"/>
    </source>
</evidence>
<dbReference type="OrthoDB" id="9802248at2"/>
<dbReference type="InterPro" id="IPR050110">
    <property type="entry name" value="Glyoxalase_II_hydrolase"/>
</dbReference>
<dbReference type="GO" id="GO:0019243">
    <property type="term" value="P:methylglyoxal catabolic process to D-lactate via S-lactoyl-glutathione"/>
    <property type="evidence" value="ECO:0007669"/>
    <property type="project" value="UniProtKB-UniRule"/>
</dbReference>
<comment type="pathway">
    <text evidence="2 7">Secondary metabolite metabolism; methylglyoxal degradation; (R)-lactate from methylglyoxal: step 2/2.</text>
</comment>
<dbReference type="EC" id="3.1.2.6" evidence="7"/>
<evidence type="ECO:0000256" key="6">
    <source>
        <dbReference type="ARBA" id="ARBA00022833"/>
    </source>
</evidence>
<evidence type="ECO:0000256" key="7">
    <source>
        <dbReference type="HAMAP-Rule" id="MF_01374"/>
    </source>
</evidence>
<dbReference type="InterPro" id="IPR032282">
    <property type="entry name" value="HAGH_C"/>
</dbReference>
<feature type="binding site" evidence="7">
    <location>
        <position position="132"/>
    </location>
    <ligand>
        <name>Zn(2+)</name>
        <dbReference type="ChEBI" id="CHEBI:29105"/>
        <label>1</label>
    </ligand>
</feature>
<feature type="binding site" evidence="7">
    <location>
        <position position="132"/>
    </location>
    <ligand>
        <name>Zn(2+)</name>
        <dbReference type="ChEBI" id="CHEBI:29105"/>
        <label>2</label>
    </ligand>
</feature>
<comment type="similarity">
    <text evidence="3 7">Belongs to the metallo-beta-lactamase superfamily. Glyoxalase II family.</text>
</comment>
<keyword evidence="5 7" id="KW-0378">Hydrolase</keyword>
<dbReference type="EMBL" id="CP036532">
    <property type="protein sequence ID" value="QBK29217.1"/>
    <property type="molecule type" value="Genomic_DNA"/>
</dbReference>
<accession>A0A4P6UVF6</accession>
<evidence type="ECO:0000256" key="4">
    <source>
        <dbReference type="ARBA" id="ARBA00022723"/>
    </source>
</evidence>
<protein>
    <recommendedName>
        <fullName evidence="7">Hydroxyacylglutathione hydrolase</fullName>
        <ecNumber evidence="7">3.1.2.6</ecNumber>
    </recommendedName>
    <alternativeName>
        <fullName evidence="7">Glyoxalase II</fullName>
        <shortName evidence="7">Glx II</shortName>
    </alternativeName>
</protein>
<dbReference type="InterPro" id="IPR001279">
    <property type="entry name" value="Metallo-B-lactamas"/>
</dbReference>
<evidence type="ECO:0000313" key="9">
    <source>
        <dbReference type="EMBL" id="QBK29217.1"/>
    </source>
</evidence>
<feature type="binding site" evidence="7">
    <location>
        <position position="57"/>
    </location>
    <ligand>
        <name>Zn(2+)</name>
        <dbReference type="ChEBI" id="CHEBI:29105"/>
        <label>1</label>
    </ligand>
</feature>
<comment type="function">
    <text evidence="7">Thiolesterase that catalyzes the hydrolysis of S-D-lactoyl-glutathione to form glutathione and D-lactic acid.</text>
</comment>
<dbReference type="Pfam" id="PF00753">
    <property type="entry name" value="Lactamase_B"/>
    <property type="match status" value="1"/>
</dbReference>
<keyword evidence="4 7" id="KW-0479">Metal-binding</keyword>
<keyword evidence="10" id="KW-1185">Reference proteome</keyword>
<dbReference type="HAMAP" id="MF_01374">
    <property type="entry name" value="Glyoxalase_2"/>
    <property type="match status" value="1"/>
</dbReference>
<feature type="binding site" evidence="7">
    <location>
        <position position="59"/>
    </location>
    <ligand>
        <name>Zn(2+)</name>
        <dbReference type="ChEBI" id="CHEBI:29105"/>
        <label>2</label>
    </ligand>
</feature>
<dbReference type="SUPFAM" id="SSF56281">
    <property type="entry name" value="Metallo-hydrolase/oxidoreductase"/>
    <property type="match status" value="1"/>
</dbReference>
<dbReference type="GO" id="GO:0046872">
    <property type="term" value="F:metal ion binding"/>
    <property type="evidence" value="ECO:0007669"/>
    <property type="project" value="UniProtKB-KW"/>
</dbReference>
<comment type="catalytic activity">
    <reaction evidence="1 7">
        <text>an S-(2-hydroxyacyl)glutathione + H2O = a 2-hydroxy carboxylate + glutathione + H(+)</text>
        <dbReference type="Rhea" id="RHEA:21864"/>
        <dbReference type="ChEBI" id="CHEBI:15377"/>
        <dbReference type="ChEBI" id="CHEBI:15378"/>
        <dbReference type="ChEBI" id="CHEBI:57925"/>
        <dbReference type="ChEBI" id="CHEBI:58896"/>
        <dbReference type="ChEBI" id="CHEBI:71261"/>
        <dbReference type="EC" id="3.1.2.6"/>
    </reaction>
</comment>
<dbReference type="NCBIfam" id="TIGR03413">
    <property type="entry name" value="GSH_gloB"/>
    <property type="match status" value="1"/>
</dbReference>
<organism evidence="9 10">
    <name type="scientific">Roseitalea porphyridii</name>
    <dbReference type="NCBI Taxonomy" id="1852022"/>
    <lineage>
        <taxon>Bacteria</taxon>
        <taxon>Pseudomonadati</taxon>
        <taxon>Pseudomonadota</taxon>
        <taxon>Alphaproteobacteria</taxon>
        <taxon>Hyphomicrobiales</taxon>
        <taxon>Ahrensiaceae</taxon>
        <taxon>Roseitalea</taxon>
    </lineage>
</organism>
<dbReference type="PANTHER" id="PTHR43705">
    <property type="entry name" value="HYDROXYACYLGLUTATHIONE HYDROLASE"/>
    <property type="match status" value="1"/>
</dbReference>
<feature type="domain" description="Metallo-beta-lactamase" evidence="8">
    <location>
        <begin position="12"/>
        <end position="170"/>
    </location>
</feature>
<comment type="cofactor">
    <cofactor evidence="7">
        <name>Zn(2+)</name>
        <dbReference type="ChEBI" id="CHEBI:29105"/>
    </cofactor>
    <text evidence="7">Binds 2 Zn(2+) ions per subunit.</text>
</comment>
<feature type="binding site" evidence="7">
    <location>
        <position position="113"/>
    </location>
    <ligand>
        <name>Zn(2+)</name>
        <dbReference type="ChEBI" id="CHEBI:29105"/>
        <label>1</label>
    </ligand>
</feature>
<dbReference type="InterPro" id="IPR036866">
    <property type="entry name" value="RibonucZ/Hydroxyglut_hydro"/>
</dbReference>
<gene>
    <name evidence="7 9" type="primary">gloB</name>
    <name evidence="9" type="ORF">E0E05_00570</name>
</gene>
<dbReference type="UniPathway" id="UPA00619">
    <property type="reaction ID" value="UER00676"/>
</dbReference>
<dbReference type="RefSeq" id="WP_131614919.1">
    <property type="nucleotide sequence ID" value="NZ_CP036532.1"/>
</dbReference>
<evidence type="ECO:0000256" key="1">
    <source>
        <dbReference type="ARBA" id="ARBA00001623"/>
    </source>
</evidence>
<name>A0A4P6UVF6_9HYPH</name>